<keyword evidence="2" id="KW-1003">Cell membrane</keyword>
<dbReference type="EMBL" id="CP029210">
    <property type="protein sequence ID" value="AWI53909.1"/>
    <property type="molecule type" value="Genomic_DNA"/>
</dbReference>
<evidence type="ECO:0000313" key="10">
    <source>
        <dbReference type="Proteomes" id="UP000244892"/>
    </source>
</evidence>
<name>A0A2U8FSB4_9BURK</name>
<evidence type="ECO:0000256" key="7">
    <source>
        <dbReference type="SAM" id="Phobius"/>
    </source>
</evidence>
<dbReference type="InterPro" id="IPR025405">
    <property type="entry name" value="DUF4131"/>
</dbReference>
<dbReference type="NCBIfam" id="TIGR00361">
    <property type="entry name" value="ComEC_Rec2"/>
    <property type="match status" value="1"/>
</dbReference>
<evidence type="ECO:0000313" key="9">
    <source>
        <dbReference type="EMBL" id="AWI53909.1"/>
    </source>
</evidence>
<dbReference type="InterPro" id="IPR052159">
    <property type="entry name" value="Competence_DNA_uptake"/>
</dbReference>
<evidence type="ECO:0000256" key="1">
    <source>
        <dbReference type="ARBA" id="ARBA00004651"/>
    </source>
</evidence>
<protein>
    <submittedName>
        <fullName evidence="9">DNA internalization-related competence protein ComEC/Rec2</fullName>
    </submittedName>
</protein>
<dbReference type="SUPFAM" id="SSF56281">
    <property type="entry name" value="Metallo-hydrolase/oxidoreductase"/>
    <property type="match status" value="1"/>
</dbReference>
<accession>A0A2U8FSB4</accession>
<dbReference type="Pfam" id="PF03772">
    <property type="entry name" value="Competence"/>
    <property type="match status" value="1"/>
</dbReference>
<dbReference type="GO" id="GO:0005886">
    <property type="term" value="C:plasma membrane"/>
    <property type="evidence" value="ECO:0007669"/>
    <property type="project" value="UniProtKB-SubCell"/>
</dbReference>
<evidence type="ECO:0000259" key="8">
    <source>
        <dbReference type="SMART" id="SM00849"/>
    </source>
</evidence>
<dbReference type="PANTHER" id="PTHR30619:SF1">
    <property type="entry name" value="RECOMBINATION PROTEIN 2"/>
    <property type="match status" value="1"/>
</dbReference>
<dbReference type="InterPro" id="IPR004797">
    <property type="entry name" value="Competence_ComEC/Rec2"/>
</dbReference>
<feature type="transmembrane region" description="Helical" evidence="7">
    <location>
        <begin position="175"/>
        <end position="193"/>
    </location>
</feature>
<dbReference type="SMART" id="SM00849">
    <property type="entry name" value="Lactamase_B"/>
    <property type="match status" value="1"/>
</dbReference>
<dbReference type="CDD" id="cd07731">
    <property type="entry name" value="ComA-like_MBL-fold"/>
    <property type="match status" value="1"/>
</dbReference>
<proteinExistence type="predicted"/>
<feature type="compositionally biased region" description="Basic and acidic residues" evidence="6">
    <location>
        <begin position="511"/>
        <end position="521"/>
    </location>
</feature>
<feature type="transmembrane region" description="Helical" evidence="7">
    <location>
        <begin position="466"/>
        <end position="487"/>
    </location>
</feature>
<evidence type="ECO:0000256" key="3">
    <source>
        <dbReference type="ARBA" id="ARBA00022692"/>
    </source>
</evidence>
<feature type="region of interest" description="Disordered" evidence="6">
    <location>
        <begin position="508"/>
        <end position="535"/>
    </location>
</feature>
<evidence type="ECO:0000256" key="5">
    <source>
        <dbReference type="ARBA" id="ARBA00023136"/>
    </source>
</evidence>
<evidence type="ECO:0000256" key="4">
    <source>
        <dbReference type="ARBA" id="ARBA00022989"/>
    </source>
</evidence>
<dbReference type="InterPro" id="IPR001279">
    <property type="entry name" value="Metallo-B-lactamas"/>
</dbReference>
<dbReference type="KEGG" id="aon:DEH84_11080"/>
<sequence length="965" mass="103274">MDTGGRVMPRASRRWAMLMMARATRRGEAGARVRRVVWRGWYMRAFYPAAGGMVRRSSHPQRGPVRGWASRCSGAMLTGSALNQSMPVAPPVVLPRCPTSLPASRCRSVGLAEFRVDASMGWSLAWLCPLAWVAGTAIQLAQRTVSSPAVHALAMAVAVGLMAFAVWATRRPPYWLGRGAACVAAALLLGWGLTGMRATARLAEAVPSGWQGREVSLCVQIDGLPARTAWGVRVDAILLGAEEQGCPGARPARKRPFQRLQLQVPEGLAMTALRSGEVWQLRARVRAPDGLANPGGHDAELGPFARGVRAVASVRARPEAPVRMAAAEGWSAGWVERARHAVREAIAQAVDNPASAGVLAGLAVGDQSAIERDDWAIFRQTGVAHVVAISGTHVVICGWLVAWLVRRLWGRVPALALRWPAPEVARWVGVAGAAGYAVLAGWGLPAQRTVWMLLIVSLLRSGARRWPWPLVCLWAAAGVLAFEPWAWRQAGFWLSFVAVAVLMNDGSARQPGREPEPDKEAGSPPNGPDARPARPSRRRAQALWAQGRELLRVQVLVTLSLAPVTLACFQQFSLIGLVANLVAIPVFTLLITPMALLGVVWSPVWVLAAHGVDGMRSVLGWLAEVPHATWSSPEMPLGLTVGMVAAGMLCLRPWPWRLKLLLGPLLLPLAWLPPAWRVLPPPAHGFQVVAADVGQGSAVLVRTARHALLFDAGPAMGREHDAGERVVLPLLRALGVAQLDTLMLSHEDADHAGGARAVLGGVPVMTLHHSLPAGHPLLTPSREASGPRPEARPCEAGQVWTWDGVRFEVLHPFAPRPDRFDGRRGDGNAHSCVLKVSVPAGAGPAAASLLLTGDIGHAEERALVARHGANALSSTVLVVPHHGSAGSSGEALLKAVQPREAVVQVGRRNAYGHPSPGVMQRYTQHGIAVRGTPACGAWTWDSTALRGSCWRDTTARYWFVRDGRD</sequence>
<keyword evidence="10" id="KW-1185">Reference proteome</keyword>
<dbReference type="AlphaFoldDB" id="A0A2U8FSB4"/>
<feature type="transmembrane region" description="Helical" evidence="7">
    <location>
        <begin position="150"/>
        <end position="169"/>
    </location>
</feature>
<dbReference type="InterPro" id="IPR004477">
    <property type="entry name" value="ComEC_N"/>
</dbReference>
<dbReference type="InterPro" id="IPR036866">
    <property type="entry name" value="RibonucZ/Hydroxyglut_hydro"/>
</dbReference>
<dbReference type="NCBIfam" id="TIGR00360">
    <property type="entry name" value="ComEC_N-term"/>
    <property type="match status" value="1"/>
</dbReference>
<reference evidence="9 10" key="1">
    <citation type="submission" date="2018-05" db="EMBL/GenBank/DDBJ databases">
        <title>complete genome sequence of Aquabacterium olei NBRC 110486.</title>
        <authorList>
            <person name="Tang B."/>
            <person name="Chang J."/>
            <person name="Zhang L."/>
            <person name="Yang H."/>
        </authorList>
    </citation>
    <scope>NUCLEOTIDE SEQUENCE [LARGE SCALE GENOMIC DNA]</scope>
    <source>
        <strain evidence="9 10">NBRC 110486</strain>
    </source>
</reference>
<feature type="transmembrane region" description="Helical" evidence="7">
    <location>
        <begin position="551"/>
        <end position="569"/>
    </location>
</feature>
<feature type="transmembrane region" description="Helical" evidence="7">
    <location>
        <begin position="581"/>
        <end position="608"/>
    </location>
</feature>
<feature type="transmembrane region" description="Helical" evidence="7">
    <location>
        <begin position="424"/>
        <end position="445"/>
    </location>
</feature>
<feature type="transmembrane region" description="Helical" evidence="7">
    <location>
        <begin position="382"/>
        <end position="404"/>
    </location>
</feature>
<dbReference type="PANTHER" id="PTHR30619">
    <property type="entry name" value="DNA INTERNALIZATION/COMPETENCE PROTEIN COMEC/REC2"/>
    <property type="match status" value="1"/>
</dbReference>
<gene>
    <name evidence="9" type="ORF">DEH84_11080</name>
</gene>
<dbReference type="Pfam" id="PF00753">
    <property type="entry name" value="Lactamase_B"/>
    <property type="match status" value="1"/>
</dbReference>
<dbReference type="Gene3D" id="3.60.15.10">
    <property type="entry name" value="Ribonuclease Z/Hydroxyacylglutathione hydrolase-like"/>
    <property type="match status" value="1"/>
</dbReference>
<comment type="subcellular location">
    <subcellularLocation>
        <location evidence="1">Cell membrane</location>
        <topology evidence="1">Multi-pass membrane protein</topology>
    </subcellularLocation>
</comment>
<evidence type="ECO:0000256" key="2">
    <source>
        <dbReference type="ARBA" id="ARBA00022475"/>
    </source>
</evidence>
<organism evidence="9 10">
    <name type="scientific">Aquabacterium olei</name>
    <dbReference type="NCBI Taxonomy" id="1296669"/>
    <lineage>
        <taxon>Bacteria</taxon>
        <taxon>Pseudomonadati</taxon>
        <taxon>Pseudomonadota</taxon>
        <taxon>Betaproteobacteria</taxon>
        <taxon>Burkholderiales</taxon>
        <taxon>Aquabacterium</taxon>
    </lineage>
</organism>
<dbReference type="Pfam" id="PF13567">
    <property type="entry name" value="DUF4131"/>
    <property type="match status" value="1"/>
</dbReference>
<dbReference type="GO" id="GO:0030420">
    <property type="term" value="P:establishment of competence for transformation"/>
    <property type="evidence" value="ECO:0007669"/>
    <property type="project" value="InterPro"/>
</dbReference>
<keyword evidence="4 7" id="KW-1133">Transmembrane helix</keyword>
<evidence type="ECO:0000256" key="6">
    <source>
        <dbReference type="SAM" id="MobiDB-lite"/>
    </source>
</evidence>
<feature type="domain" description="Metallo-beta-lactamase" evidence="8">
    <location>
        <begin position="695"/>
        <end position="907"/>
    </location>
</feature>
<dbReference type="InterPro" id="IPR035681">
    <property type="entry name" value="ComA-like_MBL"/>
</dbReference>
<dbReference type="Proteomes" id="UP000244892">
    <property type="component" value="Chromosome"/>
</dbReference>
<keyword evidence="3 7" id="KW-0812">Transmembrane</keyword>
<keyword evidence="5 7" id="KW-0472">Membrane</keyword>